<sequence>MGLGFDKASTMRKFTYFDQIDDEGWPDPEDIRHYFFAAPGQEWFHTWGNDTAGLSVEGLYGTEHEDHLAGHRVDLNLDLYGIPELGVLLIYHKHGGGYQEAYTSKGDMSRLEEWVRNLHSDRLPLGLFIPFPKAYEAVKEFIETDGQLPKCIEWVANKDLPPGTFPDP</sequence>
<evidence type="ECO:0000313" key="1">
    <source>
        <dbReference type="EMBL" id="ODS02070.1"/>
    </source>
</evidence>
<accession>A0A1E3W8K7</accession>
<comment type="caution">
    <text evidence="1">The sequence shown here is derived from an EMBL/GenBank/DDBJ whole genome shotgun (WGS) entry which is preliminary data.</text>
</comment>
<evidence type="ECO:0000313" key="2">
    <source>
        <dbReference type="Proteomes" id="UP000095042"/>
    </source>
</evidence>
<organism evidence="1 2">
    <name type="scientific">Methyloceanibacter marginalis</name>
    <dbReference type="NCBI Taxonomy" id="1774971"/>
    <lineage>
        <taxon>Bacteria</taxon>
        <taxon>Pseudomonadati</taxon>
        <taxon>Pseudomonadota</taxon>
        <taxon>Alphaproteobacteria</taxon>
        <taxon>Hyphomicrobiales</taxon>
        <taxon>Hyphomicrobiaceae</taxon>
        <taxon>Methyloceanibacter</taxon>
    </lineage>
</organism>
<dbReference type="InterPro" id="IPR025680">
    <property type="entry name" value="DddI"/>
</dbReference>
<gene>
    <name evidence="1" type="ORF">AUC71_00165</name>
</gene>
<protein>
    <submittedName>
        <fullName evidence="1">Uncharacterized protein</fullName>
    </submittedName>
</protein>
<reference evidence="1 2" key="1">
    <citation type="journal article" date="2016" name="Environ. Microbiol.">
        <title>New Methyloceanibacter diversity from North Sea sediments includes methanotroph containing solely the soluble methane monooxygenase.</title>
        <authorList>
            <person name="Vekeman B."/>
            <person name="Kerckhof F.M."/>
            <person name="Cremers G."/>
            <person name="de Vos P."/>
            <person name="Vandamme P."/>
            <person name="Boon N."/>
            <person name="Op den Camp H.J."/>
            <person name="Heylen K."/>
        </authorList>
    </citation>
    <scope>NUCLEOTIDE SEQUENCE [LARGE SCALE GENOMIC DNA]</scope>
    <source>
        <strain evidence="1 2">R-67177</strain>
    </source>
</reference>
<proteinExistence type="predicted"/>
<name>A0A1E3W8K7_9HYPH</name>
<dbReference type="AlphaFoldDB" id="A0A1E3W8K7"/>
<dbReference type="EMBL" id="LPWD01000416">
    <property type="protein sequence ID" value="ODS02070.1"/>
    <property type="molecule type" value="Genomic_DNA"/>
</dbReference>
<dbReference type="Pfam" id="PF14430">
    <property type="entry name" value="Imm1"/>
    <property type="match status" value="1"/>
</dbReference>
<dbReference type="Proteomes" id="UP000095042">
    <property type="component" value="Unassembled WGS sequence"/>
</dbReference>
<keyword evidence="2" id="KW-1185">Reference proteome</keyword>